<dbReference type="AlphaFoldDB" id="A0A2U9PVY6"/>
<evidence type="ECO:0000256" key="1">
    <source>
        <dbReference type="SAM" id="Phobius"/>
    </source>
</evidence>
<gene>
    <name evidence="2" type="ORF">D806_050190</name>
</gene>
<name>A0A2U9PVY6_MYCSE</name>
<dbReference type="Proteomes" id="UP000011200">
    <property type="component" value="Chromosome"/>
</dbReference>
<proteinExistence type="predicted"/>
<feature type="transmembrane region" description="Helical" evidence="1">
    <location>
        <begin position="51"/>
        <end position="69"/>
    </location>
</feature>
<feature type="transmembrane region" description="Helical" evidence="1">
    <location>
        <begin position="76"/>
        <end position="96"/>
    </location>
</feature>
<dbReference type="RefSeq" id="WP_003896524.1">
    <property type="nucleotide sequence ID" value="NZ_CP027541.1"/>
</dbReference>
<evidence type="ECO:0000313" key="3">
    <source>
        <dbReference type="Proteomes" id="UP000011200"/>
    </source>
</evidence>
<protein>
    <submittedName>
        <fullName evidence="2">Uncharacterized protein</fullName>
    </submittedName>
</protein>
<accession>A0A2U9PVY6</accession>
<organism evidence="2 3">
    <name type="scientific">Mycolicibacterium smegmatis (strain MKD8)</name>
    <name type="common">Mycobacterium smegmatis</name>
    <dbReference type="NCBI Taxonomy" id="1214915"/>
    <lineage>
        <taxon>Bacteria</taxon>
        <taxon>Bacillati</taxon>
        <taxon>Actinomycetota</taxon>
        <taxon>Actinomycetes</taxon>
        <taxon>Mycobacteriales</taxon>
        <taxon>Mycobacteriaceae</taxon>
        <taxon>Mycolicibacterium</taxon>
    </lineage>
</organism>
<reference evidence="3" key="2">
    <citation type="submission" date="2018-03" db="EMBL/GenBank/DDBJ databases">
        <authorList>
            <person name="Derbyshire K."/>
            <person name="Gray T.A."/>
            <person name="Champion M."/>
        </authorList>
    </citation>
    <scope>NUCLEOTIDE SEQUENCE [LARGE SCALE GENOMIC DNA]</scope>
    <source>
        <strain evidence="3">MKD8</strain>
    </source>
</reference>
<keyword evidence="1" id="KW-0472">Membrane</keyword>
<dbReference type="EMBL" id="CP027541">
    <property type="protein sequence ID" value="AWT55969.1"/>
    <property type="molecule type" value="Genomic_DNA"/>
</dbReference>
<keyword evidence="1" id="KW-0812">Transmembrane</keyword>
<feature type="transmembrane region" description="Helical" evidence="1">
    <location>
        <begin position="102"/>
        <end position="129"/>
    </location>
</feature>
<sequence>MGRRLAGGAARQHPDLTSRAGIVLTLLAIDGVISAVVGALFLPIYIGTIPFPISAVLTGAVNLALVWAAAHWADSLLLAGLPLWTFLAMVVVMTLGGPGGDLIFAGTGLYAFGAMIFLAVGSLPAVWFLRRRFH</sequence>
<keyword evidence="1" id="KW-1133">Transmembrane helix</keyword>
<reference evidence="2 3" key="1">
    <citation type="journal article" date="2013" name="Genome Announc.">
        <title>Draft genome sequence of MKD8, a conjugal recipient Mycobacterium smegmatis strain.</title>
        <authorList>
            <person name="Gray T.A."/>
            <person name="Palumbo M.J."/>
            <person name="Derbyshire K.M."/>
        </authorList>
    </citation>
    <scope>NUCLEOTIDE SEQUENCE [LARGE SCALE GENOMIC DNA]</scope>
    <source>
        <strain evidence="2 3">MKD8</strain>
    </source>
</reference>
<evidence type="ECO:0000313" key="2">
    <source>
        <dbReference type="EMBL" id="AWT55969.1"/>
    </source>
</evidence>
<feature type="transmembrane region" description="Helical" evidence="1">
    <location>
        <begin position="21"/>
        <end position="45"/>
    </location>
</feature>